<gene>
    <name evidence="1" type="ORF">MJO28_006689</name>
</gene>
<reference evidence="1 2" key="3">
    <citation type="journal article" date="2022" name="Microbiol. Spectr.">
        <title>Folding features and dynamics of 3D genome architecture in plant fungal pathogens.</title>
        <authorList>
            <person name="Xia C."/>
        </authorList>
    </citation>
    <scope>NUCLEOTIDE SEQUENCE [LARGE SCALE GENOMIC DNA]</scope>
    <source>
        <strain evidence="1 2">93-210</strain>
    </source>
</reference>
<comment type="caution">
    <text evidence="1">The sequence shown here is derived from an EMBL/GenBank/DDBJ whole genome shotgun (WGS) entry which is preliminary data.</text>
</comment>
<dbReference type="EMBL" id="CM045870">
    <property type="protein sequence ID" value="KAI7954142.1"/>
    <property type="molecule type" value="Genomic_DNA"/>
</dbReference>
<protein>
    <submittedName>
        <fullName evidence="1">Uncharacterized protein</fullName>
    </submittedName>
</protein>
<reference evidence="2" key="1">
    <citation type="journal article" date="2018" name="BMC Genomics">
        <title>Genomic insights into host adaptation between the wheat stripe rust pathogen (Puccinia striiformis f. sp. tritici) and the barley stripe rust pathogen (Puccinia striiformis f. sp. hordei).</title>
        <authorList>
            <person name="Xia C."/>
            <person name="Wang M."/>
            <person name="Yin C."/>
            <person name="Cornejo O.E."/>
            <person name="Hulbert S.H."/>
            <person name="Chen X."/>
        </authorList>
    </citation>
    <scope>NUCLEOTIDE SEQUENCE [LARGE SCALE GENOMIC DNA]</scope>
    <source>
        <strain evidence="2">93-210</strain>
    </source>
</reference>
<organism evidence="1 2">
    <name type="scientific">Puccinia striiformis f. sp. tritici</name>
    <dbReference type="NCBI Taxonomy" id="168172"/>
    <lineage>
        <taxon>Eukaryota</taxon>
        <taxon>Fungi</taxon>
        <taxon>Dikarya</taxon>
        <taxon>Basidiomycota</taxon>
        <taxon>Pucciniomycotina</taxon>
        <taxon>Pucciniomycetes</taxon>
        <taxon>Pucciniales</taxon>
        <taxon>Pucciniaceae</taxon>
        <taxon>Puccinia</taxon>
    </lineage>
</organism>
<proteinExistence type="predicted"/>
<keyword evidence="2" id="KW-1185">Reference proteome</keyword>
<sequence length="132" mass="14918">MATLGSVAAEDWKCPGDKPNKYCGHEQGTSCVLSSIDFCSDLQKSYTWMEVFELSEEPGGVCASTEPDHKCCNGNLPFVSRSQVPILHFRRFNWGLIVFRYPRLNFLCDLEHGSDLVPCWQYDNSCTDPITQ</sequence>
<name>A0ACC0EJV8_9BASI</name>
<reference evidence="2" key="2">
    <citation type="journal article" date="2018" name="Mol. Plant Microbe Interact.">
        <title>Genome sequence resources for the wheat stripe rust pathogen (Puccinia striiformis f. sp. tritici) and the barley stripe rust pathogen (Puccinia striiformis f. sp. hordei).</title>
        <authorList>
            <person name="Xia C."/>
            <person name="Wang M."/>
            <person name="Yin C."/>
            <person name="Cornejo O.E."/>
            <person name="Hulbert S.H."/>
            <person name="Chen X."/>
        </authorList>
    </citation>
    <scope>NUCLEOTIDE SEQUENCE [LARGE SCALE GENOMIC DNA]</scope>
    <source>
        <strain evidence="2">93-210</strain>
    </source>
</reference>
<evidence type="ECO:0000313" key="1">
    <source>
        <dbReference type="EMBL" id="KAI7954142.1"/>
    </source>
</evidence>
<evidence type="ECO:0000313" key="2">
    <source>
        <dbReference type="Proteomes" id="UP001060170"/>
    </source>
</evidence>
<accession>A0ACC0EJV8</accession>
<dbReference type="Proteomes" id="UP001060170">
    <property type="component" value="Chromosome 6"/>
</dbReference>